<dbReference type="GO" id="GO:0009396">
    <property type="term" value="P:folic acid-containing compound biosynthetic process"/>
    <property type="evidence" value="ECO:0007669"/>
    <property type="project" value="InterPro"/>
</dbReference>
<evidence type="ECO:0000313" key="9">
    <source>
        <dbReference type="Proteomes" id="UP001165168"/>
    </source>
</evidence>
<dbReference type="EMBL" id="BSTG01000001">
    <property type="protein sequence ID" value="GLY56587.1"/>
    <property type="molecule type" value="Genomic_DNA"/>
</dbReference>
<evidence type="ECO:0000256" key="2">
    <source>
        <dbReference type="ARBA" id="ARBA00011738"/>
    </source>
</evidence>
<comment type="similarity">
    <text evidence="1">Belongs to the DHPS family.</text>
</comment>
<comment type="caution">
    <text evidence="8">The sequence shown here is derived from an EMBL/GenBank/DDBJ whole genome shotgun (WGS) entry which is preliminary data.</text>
</comment>
<evidence type="ECO:0000256" key="1">
    <source>
        <dbReference type="ARBA" id="ARBA00009503"/>
    </source>
</evidence>
<evidence type="ECO:0000259" key="7">
    <source>
        <dbReference type="PROSITE" id="PS50972"/>
    </source>
</evidence>
<evidence type="ECO:0000256" key="5">
    <source>
        <dbReference type="ARBA" id="ARBA00083011"/>
    </source>
</evidence>
<feature type="domain" description="Pterin-binding" evidence="7">
    <location>
        <begin position="49"/>
        <end position="312"/>
    </location>
</feature>
<dbReference type="InterPro" id="IPR011005">
    <property type="entry name" value="Dihydropteroate_synth-like_sf"/>
</dbReference>
<reference evidence="8" key="1">
    <citation type="submission" date="2023-03" db="EMBL/GenBank/DDBJ databases">
        <title>Cellulosimicrobium cellulans NBRC 103059.</title>
        <authorList>
            <person name="Ichikawa N."/>
            <person name="Sato H."/>
            <person name="Tonouchi N."/>
        </authorList>
    </citation>
    <scope>NUCLEOTIDE SEQUENCE</scope>
    <source>
        <strain evidence="8">NBRC 103059</strain>
    </source>
</reference>
<evidence type="ECO:0000313" key="8">
    <source>
        <dbReference type="EMBL" id="GLY56587.1"/>
    </source>
</evidence>
<evidence type="ECO:0000256" key="4">
    <source>
        <dbReference type="ARBA" id="ARBA00069866"/>
    </source>
</evidence>
<feature type="region of interest" description="Disordered" evidence="6">
    <location>
        <begin position="1"/>
        <end position="34"/>
    </location>
</feature>
<gene>
    <name evidence="8" type="primary">folP</name>
    <name evidence="8" type="ORF">Ccel01_11890</name>
</gene>
<dbReference type="GO" id="GO:0005829">
    <property type="term" value="C:cytosol"/>
    <property type="evidence" value="ECO:0007669"/>
    <property type="project" value="TreeGrafter"/>
</dbReference>
<dbReference type="PANTHER" id="PTHR20941:SF8">
    <property type="entry name" value="INACTIVE DIHYDROPTEROATE SYNTHASE 2"/>
    <property type="match status" value="1"/>
</dbReference>
<evidence type="ECO:0000256" key="3">
    <source>
        <dbReference type="ARBA" id="ARBA00058850"/>
    </source>
</evidence>
<feature type="compositionally biased region" description="Gly residues" evidence="6">
    <location>
        <begin position="1"/>
        <end position="15"/>
    </location>
</feature>
<dbReference type="GO" id="GO:0004156">
    <property type="term" value="F:dihydropteroate synthase activity"/>
    <property type="evidence" value="ECO:0007669"/>
    <property type="project" value="InterPro"/>
</dbReference>
<evidence type="ECO:0000256" key="6">
    <source>
        <dbReference type="SAM" id="MobiDB-lite"/>
    </source>
</evidence>
<dbReference type="RefSeq" id="WP_185981321.1">
    <property type="nucleotide sequence ID" value="NZ_BSTG01000001.1"/>
</dbReference>
<proteinExistence type="inferred from homology"/>
<dbReference type="InterPro" id="IPR045031">
    <property type="entry name" value="DHP_synth-like"/>
</dbReference>
<dbReference type="PANTHER" id="PTHR20941">
    <property type="entry name" value="FOLATE SYNTHESIS PROTEINS"/>
    <property type="match status" value="1"/>
</dbReference>
<dbReference type="Proteomes" id="UP001165168">
    <property type="component" value="Unassembled WGS sequence"/>
</dbReference>
<comment type="subunit">
    <text evidence="2">Homodimer.</text>
</comment>
<sequence>MTAGPGAPGSGGGEPGARPSEGAPVPLPPLGVPPRGTSLVLRGRELDRPAVMAIVNRTDDSFYAGARQLDDRQALAAVERAVREGAEILDVGGVRAGVGPEVTPAEEIRRVVPFVARVRSEFPELLVSVDTWRADVAHEAALAGADLVNDTWAGHDPRLVEVAGQHGIGVVCSHTGGARPRTDPVRVDYPARPGAADPRDGVVQDVVTTLRAAAERAVSCGVPRASVLVDPTHDFGKNTWHSLHLLRRTEVLAGLGFPLLMALSRKDFVGETLDLPAAERLEGTLAATAVAAWLGARVFRAHDVAATRRVLDLVSAVRDETAPAAALRGLA</sequence>
<protein>
    <recommendedName>
        <fullName evidence="4">Inactive dihydropteroate synthase 2</fullName>
    </recommendedName>
    <alternativeName>
        <fullName evidence="5">Dihydropteroate pyrophosphorylase 2</fullName>
    </alternativeName>
</protein>
<dbReference type="InterPro" id="IPR000489">
    <property type="entry name" value="Pterin-binding_dom"/>
</dbReference>
<dbReference type="FunFam" id="3.20.20.20:FF:000008">
    <property type="entry name" value="Dihydropteroate synthase"/>
    <property type="match status" value="1"/>
</dbReference>
<dbReference type="InterPro" id="IPR006390">
    <property type="entry name" value="DHP_synth_dom"/>
</dbReference>
<comment type="function">
    <text evidence="3">Has very low affinity for the DHPS substrate 6-hydroxymethyl-7,8-dihydropterin-pyrophosphate, but can bind the inhibitor dapsone. Seems to lack dihydropteroate synthase activity, and does probably not function in folate metabolism.</text>
</comment>
<dbReference type="PROSITE" id="PS50972">
    <property type="entry name" value="PTERIN_BINDING"/>
    <property type="match status" value="1"/>
</dbReference>
<dbReference type="Pfam" id="PF00809">
    <property type="entry name" value="Pterin_bind"/>
    <property type="match status" value="1"/>
</dbReference>
<dbReference type="AlphaFoldDB" id="A0AAV5P5M5"/>
<organism evidence="8 9">
    <name type="scientific">Cellulosimicrobium cellulans</name>
    <name type="common">Arthrobacter luteus</name>
    <dbReference type="NCBI Taxonomy" id="1710"/>
    <lineage>
        <taxon>Bacteria</taxon>
        <taxon>Bacillati</taxon>
        <taxon>Actinomycetota</taxon>
        <taxon>Actinomycetes</taxon>
        <taxon>Micrococcales</taxon>
        <taxon>Promicromonosporaceae</taxon>
        <taxon>Cellulosimicrobium</taxon>
    </lineage>
</organism>
<name>A0AAV5P5M5_CELCE</name>
<dbReference type="NCBIfam" id="TIGR01496">
    <property type="entry name" value="DHPS"/>
    <property type="match status" value="1"/>
</dbReference>
<dbReference type="SUPFAM" id="SSF51717">
    <property type="entry name" value="Dihydropteroate synthetase-like"/>
    <property type="match status" value="1"/>
</dbReference>
<accession>A0AAV5P5M5</accession>
<dbReference type="Gene3D" id="3.20.20.20">
    <property type="entry name" value="Dihydropteroate synthase-like"/>
    <property type="match status" value="1"/>
</dbReference>